<dbReference type="GeneTree" id="ENSGT00940000155569"/>
<dbReference type="SUPFAM" id="SSF54001">
    <property type="entry name" value="Cysteine proteinases"/>
    <property type="match status" value="1"/>
</dbReference>
<dbReference type="InterPro" id="IPR038765">
    <property type="entry name" value="Papain-like_cys_pep_sf"/>
</dbReference>
<keyword evidence="4" id="KW-1185">Reference proteome</keyword>
<proteinExistence type="predicted"/>
<feature type="compositionally biased region" description="Polar residues" evidence="1">
    <location>
        <begin position="24"/>
        <end position="40"/>
    </location>
</feature>
<protein>
    <recommendedName>
        <fullName evidence="2">Peptidase C1A papain C-terminal domain-containing protein</fullName>
    </recommendedName>
</protein>
<evidence type="ECO:0000313" key="3">
    <source>
        <dbReference type="Ensembl" id="ENSPSNP00000019928.1"/>
    </source>
</evidence>
<dbReference type="GO" id="GO:0006508">
    <property type="term" value="P:proteolysis"/>
    <property type="evidence" value="ECO:0007669"/>
    <property type="project" value="InterPro"/>
</dbReference>
<evidence type="ECO:0000259" key="2">
    <source>
        <dbReference type="Pfam" id="PF00112"/>
    </source>
</evidence>
<feature type="domain" description="Peptidase C1A papain C-terminal" evidence="2">
    <location>
        <begin position="141"/>
        <end position="238"/>
    </location>
</feature>
<organism evidence="3 4">
    <name type="scientific">Phocoena sinus</name>
    <name type="common">Vaquita</name>
    <dbReference type="NCBI Taxonomy" id="42100"/>
    <lineage>
        <taxon>Eukaryota</taxon>
        <taxon>Metazoa</taxon>
        <taxon>Chordata</taxon>
        <taxon>Craniata</taxon>
        <taxon>Vertebrata</taxon>
        <taxon>Euteleostomi</taxon>
        <taxon>Mammalia</taxon>
        <taxon>Eutheria</taxon>
        <taxon>Laurasiatheria</taxon>
        <taxon>Artiodactyla</taxon>
        <taxon>Whippomorpha</taxon>
        <taxon>Cetacea</taxon>
        <taxon>Odontoceti</taxon>
        <taxon>Phocoenidae</taxon>
        <taxon>Phocoena</taxon>
    </lineage>
</organism>
<dbReference type="InterPro" id="IPR000668">
    <property type="entry name" value="Peptidase_C1A_C"/>
</dbReference>
<sequence length="279" mass="29929">MASLRPPPPLCLLLLLVERRRPASTSARAVSPCAGNSSPSRGARHTPGLVSICPHRMCPRAGTGATRMGSTTPGSPGGSTSPRTAAPAPRPTGAPTSARGRGLQHIIDGGNAGSWEAGDHLQGWEHARLLRIPDEARNNDQAKDQECDKFNQCGTCTEFKERRVIQNYTLWKVGDYGLVSGREKVMVEIYTNGPIRGGTMATEKRSNYTGGIYAEYHDKAYINHIISVAGWGVSDGMDHGRWACASGSCAPQRERPKDGKGADYNLAIEENCTFGNPTV</sequence>
<dbReference type="GO" id="GO:0008234">
    <property type="term" value="F:cysteine-type peptidase activity"/>
    <property type="evidence" value="ECO:0007669"/>
    <property type="project" value="InterPro"/>
</dbReference>
<feature type="compositionally biased region" description="Low complexity" evidence="1">
    <location>
        <begin position="69"/>
        <end position="99"/>
    </location>
</feature>
<name>A0A8C9CF66_PHOSS</name>
<dbReference type="Pfam" id="PF00112">
    <property type="entry name" value="Peptidase_C1"/>
    <property type="match status" value="1"/>
</dbReference>
<reference evidence="3" key="2">
    <citation type="submission" date="2025-08" db="UniProtKB">
        <authorList>
            <consortium name="Ensembl"/>
        </authorList>
    </citation>
    <scope>IDENTIFICATION</scope>
</reference>
<feature type="region of interest" description="Disordered" evidence="1">
    <location>
        <begin position="24"/>
        <end position="48"/>
    </location>
</feature>
<dbReference type="Gene3D" id="3.90.70.10">
    <property type="entry name" value="Cysteine proteinases"/>
    <property type="match status" value="1"/>
</dbReference>
<dbReference type="AlphaFoldDB" id="A0A8C9CF66"/>
<dbReference type="Proteomes" id="UP000694554">
    <property type="component" value="Chromosome 2"/>
</dbReference>
<dbReference type="Ensembl" id="ENSPSNT00000022450.1">
    <property type="protein sequence ID" value="ENSPSNP00000019928.1"/>
    <property type="gene ID" value="ENSPSNG00000014645.1"/>
</dbReference>
<evidence type="ECO:0000256" key="1">
    <source>
        <dbReference type="SAM" id="MobiDB-lite"/>
    </source>
</evidence>
<reference evidence="3" key="3">
    <citation type="submission" date="2025-09" db="UniProtKB">
        <authorList>
            <consortium name="Ensembl"/>
        </authorList>
    </citation>
    <scope>IDENTIFICATION</scope>
</reference>
<reference evidence="3" key="1">
    <citation type="submission" date="2019-08" db="EMBL/GenBank/DDBJ databases">
        <title>Phocoena sinus (Vaquita) genome, mPhoSin1, primary haplotype.</title>
        <authorList>
            <person name="Morin P."/>
            <person name="Mountcastle J."/>
            <person name="Fungtammasan C."/>
            <person name="Rhie A."/>
            <person name="Rojas-Bracho L."/>
            <person name="Smith C.R."/>
            <person name="Taylor B.L."/>
            <person name="Gulland F.M.D."/>
            <person name="Musser W."/>
            <person name="Houck M."/>
            <person name="Haase B."/>
            <person name="Paez S."/>
            <person name="Howe K."/>
            <person name="Torrance J."/>
            <person name="Formenti G."/>
            <person name="Phillippy A."/>
            <person name="Ryder O."/>
            <person name="Jarvis E.D."/>
            <person name="Fedrigo O."/>
        </authorList>
    </citation>
    <scope>NUCLEOTIDE SEQUENCE [LARGE SCALE GENOMIC DNA]</scope>
</reference>
<accession>A0A8C9CF66</accession>
<evidence type="ECO:0000313" key="4">
    <source>
        <dbReference type="Proteomes" id="UP000694554"/>
    </source>
</evidence>
<feature type="region of interest" description="Disordered" evidence="1">
    <location>
        <begin position="60"/>
        <end position="111"/>
    </location>
</feature>